<evidence type="ECO:0000313" key="2">
    <source>
        <dbReference type="Proteomes" id="UP001150266"/>
    </source>
</evidence>
<organism evidence="1 2">
    <name type="scientific">Lentinula aciculospora</name>
    <dbReference type="NCBI Taxonomy" id="153920"/>
    <lineage>
        <taxon>Eukaryota</taxon>
        <taxon>Fungi</taxon>
        <taxon>Dikarya</taxon>
        <taxon>Basidiomycota</taxon>
        <taxon>Agaricomycotina</taxon>
        <taxon>Agaricomycetes</taxon>
        <taxon>Agaricomycetidae</taxon>
        <taxon>Agaricales</taxon>
        <taxon>Marasmiineae</taxon>
        <taxon>Omphalotaceae</taxon>
        <taxon>Lentinula</taxon>
    </lineage>
</organism>
<protein>
    <submittedName>
        <fullName evidence="1">Uncharacterized protein</fullName>
    </submittedName>
</protein>
<dbReference type="EMBL" id="JAOTPV010000024">
    <property type="protein sequence ID" value="KAJ4470835.1"/>
    <property type="molecule type" value="Genomic_DNA"/>
</dbReference>
<gene>
    <name evidence="1" type="ORF">J3R30DRAFT_3408103</name>
</gene>
<comment type="caution">
    <text evidence="1">The sequence shown here is derived from an EMBL/GenBank/DDBJ whole genome shotgun (WGS) entry which is preliminary data.</text>
</comment>
<proteinExistence type="predicted"/>
<reference evidence="1" key="1">
    <citation type="submission" date="2022-08" db="EMBL/GenBank/DDBJ databases">
        <title>A Global Phylogenomic Analysis of the Shiitake Genus Lentinula.</title>
        <authorList>
            <consortium name="DOE Joint Genome Institute"/>
            <person name="Sierra-Patev S."/>
            <person name="Min B."/>
            <person name="Naranjo-Ortiz M."/>
            <person name="Looney B."/>
            <person name="Konkel Z."/>
            <person name="Slot J.C."/>
            <person name="Sakamoto Y."/>
            <person name="Steenwyk J.L."/>
            <person name="Rokas A."/>
            <person name="Carro J."/>
            <person name="Camarero S."/>
            <person name="Ferreira P."/>
            <person name="Molpeceres G."/>
            <person name="Ruiz-Duenas F.J."/>
            <person name="Serrano A."/>
            <person name="Henrissat B."/>
            <person name="Drula E."/>
            <person name="Hughes K.W."/>
            <person name="Mata J.L."/>
            <person name="Ishikawa N.K."/>
            <person name="Vargas-Isla R."/>
            <person name="Ushijima S."/>
            <person name="Smith C.A."/>
            <person name="Ahrendt S."/>
            <person name="Andreopoulos W."/>
            <person name="He G."/>
            <person name="Labutti K."/>
            <person name="Lipzen A."/>
            <person name="Ng V."/>
            <person name="Riley R."/>
            <person name="Sandor L."/>
            <person name="Barry K."/>
            <person name="Martinez A.T."/>
            <person name="Xiao Y."/>
            <person name="Gibbons J.G."/>
            <person name="Terashima K."/>
            <person name="Grigoriev I.V."/>
            <person name="Hibbett D.S."/>
        </authorList>
    </citation>
    <scope>NUCLEOTIDE SEQUENCE</scope>
    <source>
        <strain evidence="1">JLM2183</strain>
    </source>
</reference>
<name>A0A9W9DIB4_9AGAR</name>
<sequence length="215" mass="24532">MTQPSLALRVLSTAYLLDALPGGIFINVPRPDMEIDEDFVLPQGPLQDPHEPLLGDEEVFATHHHHSDFDRLMLVQDRPRVLQFFHWHEYVSQKFSKLVAHLNDTLTTKMNKVGQIIPDIRPIYPFDDSEIPSDTATQRESPLVTDRVTKLFQQSNSFTLKLQFVVAEGSERGICTVYCVQLTSIDNVPMSVSPLCLKLFDDRFQPDKDDDDLIP</sequence>
<dbReference type="AlphaFoldDB" id="A0A9W9DIB4"/>
<dbReference type="OrthoDB" id="3138711at2759"/>
<keyword evidence="2" id="KW-1185">Reference proteome</keyword>
<dbReference type="Proteomes" id="UP001150266">
    <property type="component" value="Unassembled WGS sequence"/>
</dbReference>
<accession>A0A9W9DIB4</accession>
<evidence type="ECO:0000313" key="1">
    <source>
        <dbReference type="EMBL" id="KAJ4470835.1"/>
    </source>
</evidence>